<reference evidence="4" key="1">
    <citation type="submission" date="2020-10" db="EMBL/GenBank/DDBJ databases">
        <authorList>
            <person name="Gilroy R."/>
        </authorList>
    </citation>
    <scope>NUCLEOTIDE SEQUENCE</scope>
    <source>
        <strain evidence="4">ChiSjej4B22-8148</strain>
    </source>
</reference>
<comment type="similarity">
    <text evidence="1 3">Belongs to the UreD family.</text>
</comment>
<keyword evidence="3" id="KW-0963">Cytoplasm</keyword>
<organism evidence="4 5">
    <name type="scientific">Candidatus Choladousia intestinavium</name>
    <dbReference type="NCBI Taxonomy" id="2840727"/>
    <lineage>
        <taxon>Bacteria</taxon>
        <taxon>Bacillati</taxon>
        <taxon>Bacillota</taxon>
        <taxon>Clostridia</taxon>
        <taxon>Lachnospirales</taxon>
        <taxon>Lachnospiraceae</taxon>
        <taxon>Lachnospiraceae incertae sedis</taxon>
        <taxon>Candidatus Choladousia</taxon>
    </lineage>
</organism>
<evidence type="ECO:0000256" key="3">
    <source>
        <dbReference type="HAMAP-Rule" id="MF_01384"/>
    </source>
</evidence>
<gene>
    <name evidence="3" type="primary">ureD</name>
    <name evidence="4" type="ORF">IAB31_05620</name>
</gene>
<dbReference type="Proteomes" id="UP000886757">
    <property type="component" value="Unassembled WGS sequence"/>
</dbReference>
<evidence type="ECO:0000256" key="2">
    <source>
        <dbReference type="ARBA" id="ARBA00023186"/>
    </source>
</evidence>
<dbReference type="GO" id="GO:0016151">
    <property type="term" value="F:nickel cation binding"/>
    <property type="evidence" value="ECO:0007669"/>
    <property type="project" value="UniProtKB-UniRule"/>
</dbReference>
<dbReference type="HAMAP" id="MF_01384">
    <property type="entry name" value="UreD"/>
    <property type="match status" value="1"/>
</dbReference>
<sequence length="268" mass="30669">MEKNQFGKVSSLSLTAAYKEGKTYLQDASFTAPYKIMFPFEKKDGGIQVMLLAASAGIMEGDRQEFCFEILPEAKLEFVSQSYDKIHPMKGGCAKRFTSVHVSSGASFCFNPQPTIPFKDCAFENRMEIQLEDETSAFRMSEIFSCGRYAMGESFAYRFYHNLAEIRRGERLIYRDNARYEPDRFDLAGLGMYEGYTHLLNLFITCPCQPEDFFRNTRGFLESLEDCEGGVTRLMDGDFAVRVLGRRAQRLEEISQKILKEADNRPAF</sequence>
<dbReference type="EMBL" id="DVGK01000062">
    <property type="protein sequence ID" value="HIR13385.1"/>
    <property type="molecule type" value="Genomic_DNA"/>
</dbReference>
<evidence type="ECO:0000313" key="4">
    <source>
        <dbReference type="EMBL" id="HIR13385.1"/>
    </source>
</evidence>
<comment type="function">
    <text evidence="3">Required for maturation of urease via the functional incorporation of the urease nickel metallocenter.</text>
</comment>
<dbReference type="PANTHER" id="PTHR33643">
    <property type="entry name" value="UREASE ACCESSORY PROTEIN D"/>
    <property type="match status" value="1"/>
</dbReference>
<keyword evidence="2 3" id="KW-0143">Chaperone</keyword>
<comment type="subunit">
    <text evidence="3">UreD, UreF and UreG form a complex that acts as a GTP-hydrolysis-dependent molecular chaperone, activating the urease apoprotein by helping to assemble the nickel containing metallocenter of UreC. The UreE protein probably delivers the nickel.</text>
</comment>
<keyword evidence="3" id="KW-0996">Nickel insertion</keyword>
<reference evidence="4" key="2">
    <citation type="journal article" date="2021" name="PeerJ">
        <title>Extensive microbial diversity within the chicken gut microbiome revealed by metagenomics and culture.</title>
        <authorList>
            <person name="Gilroy R."/>
            <person name="Ravi A."/>
            <person name="Getino M."/>
            <person name="Pursley I."/>
            <person name="Horton D.L."/>
            <person name="Alikhan N.F."/>
            <person name="Baker D."/>
            <person name="Gharbi K."/>
            <person name="Hall N."/>
            <person name="Watson M."/>
            <person name="Adriaenssens E.M."/>
            <person name="Foster-Nyarko E."/>
            <person name="Jarju S."/>
            <person name="Secka A."/>
            <person name="Antonio M."/>
            <person name="Oren A."/>
            <person name="Chaudhuri R.R."/>
            <person name="La Ragione R."/>
            <person name="Hildebrand F."/>
            <person name="Pallen M.J."/>
        </authorList>
    </citation>
    <scope>NUCLEOTIDE SEQUENCE</scope>
    <source>
        <strain evidence="4">ChiSjej4B22-8148</strain>
    </source>
</reference>
<dbReference type="AlphaFoldDB" id="A0A9D1AB47"/>
<dbReference type="InterPro" id="IPR002669">
    <property type="entry name" value="UreD"/>
</dbReference>
<comment type="caution">
    <text evidence="4">The sequence shown here is derived from an EMBL/GenBank/DDBJ whole genome shotgun (WGS) entry which is preliminary data.</text>
</comment>
<proteinExistence type="inferred from homology"/>
<evidence type="ECO:0000313" key="5">
    <source>
        <dbReference type="Proteomes" id="UP000886757"/>
    </source>
</evidence>
<accession>A0A9D1AB47</accession>
<dbReference type="PANTHER" id="PTHR33643:SF1">
    <property type="entry name" value="UREASE ACCESSORY PROTEIN D"/>
    <property type="match status" value="1"/>
</dbReference>
<protein>
    <recommendedName>
        <fullName evidence="3">Urease accessory protein UreD</fullName>
    </recommendedName>
</protein>
<evidence type="ECO:0000256" key="1">
    <source>
        <dbReference type="ARBA" id="ARBA00007177"/>
    </source>
</evidence>
<dbReference type="GO" id="GO:0005737">
    <property type="term" value="C:cytoplasm"/>
    <property type="evidence" value="ECO:0007669"/>
    <property type="project" value="UniProtKB-SubCell"/>
</dbReference>
<comment type="subcellular location">
    <subcellularLocation>
        <location evidence="3">Cytoplasm</location>
    </subcellularLocation>
</comment>
<name>A0A9D1AB47_9FIRM</name>
<dbReference type="Pfam" id="PF01774">
    <property type="entry name" value="UreD"/>
    <property type="match status" value="1"/>
</dbReference>